<dbReference type="NCBIfam" id="TIGR01200">
    <property type="entry name" value="GLPGLI"/>
    <property type="match status" value="1"/>
</dbReference>
<name>A0A4Q0U9P8_9BACT</name>
<dbReference type="EMBL" id="DYXT01000019">
    <property type="protein sequence ID" value="HJE38717.1"/>
    <property type="molecule type" value="Genomic_DNA"/>
</dbReference>
<sequence>MKYFLIVLVSFMMTQCSFAKSPEVTAVYNREMAIPEAVKKITDPYMRQLTIEKLKERNIKCLMFLSDNKYAFIPDGVADENVNVNGDGSIYVNLKDNQMAVQRSILEKSFVVEQPFKMEQWDIMPAETKTINGKMCKKAVSRNDSMVVAWFCDEIPCVMGPNGYGGLPGLIMQLETSLATYTLTSFKANPTSTLNIVNNQKGNKISQTEYQRVRAEKLRALGASSTGGVQVIKMGQ</sequence>
<comment type="caution">
    <text evidence="1">The sequence shown here is derived from an EMBL/GenBank/DDBJ whole genome shotgun (WGS) entry which is preliminary data.</text>
</comment>
<organism evidence="1 2">
    <name type="scientific">Candidatus Amulumruptor caecigallinarius</name>
    <dbReference type="NCBI Taxonomy" id="2109911"/>
    <lineage>
        <taxon>Bacteria</taxon>
        <taxon>Pseudomonadati</taxon>
        <taxon>Bacteroidota</taxon>
        <taxon>Bacteroidia</taxon>
        <taxon>Bacteroidales</taxon>
        <taxon>Muribaculaceae</taxon>
        <taxon>Candidatus Amulumruptor</taxon>
    </lineage>
</organism>
<protein>
    <submittedName>
        <fullName evidence="1">GLPGLI family protein</fullName>
    </submittedName>
</protein>
<accession>A0A4Q0U9P8</accession>
<reference evidence="1" key="1">
    <citation type="journal article" date="2021" name="PeerJ">
        <title>Extensive microbial diversity within the chicken gut microbiome revealed by metagenomics and culture.</title>
        <authorList>
            <person name="Gilroy R."/>
            <person name="Ravi A."/>
            <person name="Getino M."/>
            <person name="Pursley I."/>
            <person name="Horton D.L."/>
            <person name="Alikhan N.F."/>
            <person name="Baker D."/>
            <person name="Gharbi K."/>
            <person name="Hall N."/>
            <person name="Watson M."/>
            <person name="Adriaenssens E.M."/>
            <person name="Foster-Nyarko E."/>
            <person name="Jarju S."/>
            <person name="Secka A."/>
            <person name="Antonio M."/>
            <person name="Oren A."/>
            <person name="Chaudhuri R.R."/>
            <person name="La Ragione R."/>
            <person name="Hildebrand F."/>
            <person name="Pallen M.J."/>
        </authorList>
    </citation>
    <scope>NUCLEOTIDE SEQUENCE</scope>
    <source>
        <strain evidence="1">4100</strain>
    </source>
</reference>
<proteinExistence type="predicted"/>
<evidence type="ECO:0000313" key="1">
    <source>
        <dbReference type="EMBL" id="HJE38717.1"/>
    </source>
</evidence>
<dbReference type="InterPro" id="IPR005901">
    <property type="entry name" value="GLPGLI"/>
</dbReference>
<dbReference type="Proteomes" id="UP000711407">
    <property type="component" value="Unassembled WGS sequence"/>
</dbReference>
<dbReference type="AlphaFoldDB" id="A0A4Q0U9P8"/>
<evidence type="ECO:0000313" key="2">
    <source>
        <dbReference type="Proteomes" id="UP000711407"/>
    </source>
</evidence>
<gene>
    <name evidence="1" type="ORF">K8V47_03005</name>
</gene>
<reference evidence="1" key="2">
    <citation type="submission" date="2021-09" db="EMBL/GenBank/DDBJ databases">
        <authorList>
            <person name="Gilroy R."/>
        </authorList>
    </citation>
    <scope>NUCLEOTIDE SEQUENCE</scope>
    <source>
        <strain evidence="1">4100</strain>
    </source>
</reference>
<dbReference type="Pfam" id="PF09697">
    <property type="entry name" value="Porph_ging"/>
    <property type="match status" value="1"/>
</dbReference>